<dbReference type="EMBL" id="CP000720">
    <property type="protein sequence ID" value="ABS48155.1"/>
    <property type="molecule type" value="Genomic_DNA"/>
</dbReference>
<evidence type="ECO:0000313" key="2">
    <source>
        <dbReference type="Proteomes" id="UP000002412"/>
    </source>
</evidence>
<sequence>MTNQAIGGEVSENIIPYRTIDGGYSLEWSVLMVNKEHYHGNECP</sequence>
<organism evidence="1 2">
    <name type="scientific">Yersinia pseudotuberculosis serotype O:1b (strain IP 31758)</name>
    <dbReference type="NCBI Taxonomy" id="349747"/>
    <lineage>
        <taxon>Bacteria</taxon>
        <taxon>Pseudomonadati</taxon>
        <taxon>Pseudomonadota</taxon>
        <taxon>Gammaproteobacteria</taxon>
        <taxon>Enterobacterales</taxon>
        <taxon>Yersiniaceae</taxon>
        <taxon>Yersinia</taxon>
    </lineage>
</organism>
<dbReference type="HOGENOM" id="CLU_3224163_0_0_6"/>
<accession>A0A0U1QZD9</accession>
<evidence type="ECO:0000313" key="1">
    <source>
        <dbReference type="EMBL" id="ABS48155.1"/>
    </source>
</evidence>
<reference evidence="1 2" key="1">
    <citation type="journal article" date="2007" name="PLoS Genet.">
        <title>The complete genome sequence of Yersinia pseudotuberculosis IP31758, the causative agent of Far East scarlet-like fever.</title>
        <authorList>
            <person name="Eppinger M."/>
            <person name="Rosovitz M.J."/>
            <person name="Fricke W.F."/>
            <person name="Rasko D.A."/>
            <person name="Kokorina G."/>
            <person name="Fayolle C."/>
            <person name="Lindler L.E."/>
            <person name="Carniel E."/>
            <person name="Ravel J."/>
        </authorList>
    </citation>
    <scope>NUCLEOTIDE SEQUENCE [LARGE SCALE GENOMIC DNA]</scope>
    <source>
        <strain evidence="1 2">IP 31758</strain>
    </source>
</reference>
<dbReference type="AlphaFoldDB" id="A0A0U1QZD9"/>
<dbReference type="KEGG" id="ypi:YpsIP31758_3130"/>
<dbReference type="Proteomes" id="UP000002412">
    <property type="component" value="Chromosome"/>
</dbReference>
<proteinExistence type="predicted"/>
<name>A0A0U1QZD9_YERP3</name>
<gene>
    <name evidence="1" type="ordered locus">YpsIP31758_3130</name>
</gene>
<protein>
    <submittedName>
        <fullName evidence="1">Uncharacterized protein</fullName>
    </submittedName>
</protein>